<accession>A0AAX4HAS8</accession>
<dbReference type="PANTHER" id="PTHR31635">
    <property type="entry name" value="REVERSE TRANSCRIPTASE DOMAIN-CONTAINING PROTEIN-RELATED"/>
    <property type="match status" value="1"/>
</dbReference>
<evidence type="ECO:0000313" key="3">
    <source>
        <dbReference type="Proteomes" id="UP001338582"/>
    </source>
</evidence>
<name>A0AAX4HAS8_9ASCO</name>
<organism evidence="2 3">
    <name type="scientific">Australozyma saopauloensis</name>
    <dbReference type="NCBI Taxonomy" id="291208"/>
    <lineage>
        <taxon>Eukaryota</taxon>
        <taxon>Fungi</taxon>
        <taxon>Dikarya</taxon>
        <taxon>Ascomycota</taxon>
        <taxon>Saccharomycotina</taxon>
        <taxon>Pichiomycetes</taxon>
        <taxon>Metschnikowiaceae</taxon>
        <taxon>Australozyma</taxon>
    </lineage>
</organism>
<dbReference type="GeneID" id="88174017"/>
<dbReference type="InterPro" id="IPR043502">
    <property type="entry name" value="DNA/RNA_pol_sf"/>
</dbReference>
<dbReference type="InterPro" id="IPR000477">
    <property type="entry name" value="RT_dom"/>
</dbReference>
<gene>
    <name evidence="2" type="ORF">PUMCH_002953</name>
</gene>
<protein>
    <recommendedName>
        <fullName evidence="1">Reverse transcriptase domain-containing protein</fullName>
    </recommendedName>
</protein>
<evidence type="ECO:0000259" key="1">
    <source>
        <dbReference type="Pfam" id="PF00078"/>
    </source>
</evidence>
<dbReference type="RefSeq" id="XP_062878012.1">
    <property type="nucleotide sequence ID" value="XM_063021942.1"/>
</dbReference>
<keyword evidence="3" id="KW-1185">Reference proteome</keyword>
<dbReference type="SUPFAM" id="SSF56672">
    <property type="entry name" value="DNA/RNA polymerases"/>
    <property type="match status" value="1"/>
</dbReference>
<dbReference type="Proteomes" id="UP001338582">
    <property type="component" value="Chromosome 3"/>
</dbReference>
<dbReference type="PANTHER" id="PTHR31635:SF196">
    <property type="entry name" value="REVERSE TRANSCRIPTASE DOMAIN-CONTAINING PROTEIN-RELATED"/>
    <property type="match status" value="1"/>
</dbReference>
<proteinExistence type="predicted"/>
<evidence type="ECO:0000313" key="2">
    <source>
        <dbReference type="EMBL" id="WPK25630.1"/>
    </source>
</evidence>
<reference evidence="2 3" key="1">
    <citation type="submission" date="2023-10" db="EMBL/GenBank/DDBJ databases">
        <title>Draft Genome Sequence of Candida saopaulonensis from a very Premature Infant with Sepsis.</title>
        <authorList>
            <person name="Ning Y."/>
            <person name="Dai R."/>
            <person name="Xiao M."/>
            <person name="Xu Y."/>
            <person name="Yan Q."/>
            <person name="Zhang L."/>
        </authorList>
    </citation>
    <scope>NUCLEOTIDE SEQUENCE [LARGE SCALE GENOMIC DNA]</scope>
    <source>
        <strain evidence="2 3">19XY460</strain>
    </source>
</reference>
<feature type="domain" description="Reverse transcriptase" evidence="1">
    <location>
        <begin position="205"/>
        <end position="447"/>
    </location>
</feature>
<dbReference type="EMBL" id="CP138896">
    <property type="protein sequence ID" value="WPK25630.1"/>
    <property type="molecule type" value="Genomic_DNA"/>
</dbReference>
<dbReference type="AlphaFoldDB" id="A0AAX4HAS8"/>
<dbReference type="Pfam" id="PF00078">
    <property type="entry name" value="RVT_1"/>
    <property type="match status" value="1"/>
</dbReference>
<dbReference type="KEGG" id="asau:88174017"/>
<sequence length="838" mass="97363">MDDTYDYVAVGRPRFIVPDEIFTMTTLEKFHGYTDFDKLVYDCRKKLQRIIYVVQRLETCNIKLTRKGGISTKRAIFELQDGDSMASTTEDIVEMATKFWKKQYEDLGDSPDSGYVDLPVIDEESAQRLDRPFTQDELFSCLQSKSDSAPGEDGLTFKFWQSTWHMYGEMLTKTANGLMEGMIPSSMTKILLTMVPKSLSLFHVKNLQPIALINTSLRLICQVINERLLLVADLLIGPYQTGFLKDRHIHDNILLFQSVLHCWRKCEDDHPWVVLNDPDDLAAVLIKFENAFDLINQTYIGNCLEKAGIPPRLRKAIMTILRTQHAQVYINNVMGPSFPMRRGTMQGNPFSPFLSILGMEQLLRNLSKIKGMSLQGRHRFDSTEIKVMAYTDKLMVFMRKEDRPIVKDCLSKFAIQSGYKVNVDRSLILVKEKGDNPDRCHHLGFPITTVAELSKIRYLEVRVGDLDWKKEHRKLLKVINDCPQVLPSRLGHAINALLPSKLYIRDIHSPMTKEEITSLMDAICKQKFPGIDPETVFTKSQLGGFGVLQLDRQLLGRRAQVVHEAIFGTAWHHRLFRLTIQHWVTWTIHQRQALDDNYETVPWYHILLGKSIITPNMPYNFQTPTFQQLFSKLMWACILAWIELTGVQHSGPIIPTIHRKDEFENLVEPYLGEHFKYDPEIFHSVSKKSIQIHRLLRELDLILRPSDRKCLPKFWRKMSKQLHVLNQPYDYLHMFHVGADVMTIQQARKCLLCGCATKTFIHTFFQCRIACQVWRYAGLRGLPQISKLVGVCGQPQDKYCSYMRRLLRDRAQNHKEKLTDIELRPLLRDYETLYRKEY</sequence>